<dbReference type="PANTHER" id="PTHR24264">
    <property type="entry name" value="TRYPSIN-RELATED"/>
    <property type="match status" value="1"/>
</dbReference>
<evidence type="ECO:0000259" key="4">
    <source>
        <dbReference type="PROSITE" id="PS50240"/>
    </source>
</evidence>
<evidence type="ECO:0000256" key="1">
    <source>
        <dbReference type="ARBA" id="ARBA00022670"/>
    </source>
</evidence>
<keyword evidence="2" id="KW-0378">Hydrolase</keyword>
<gene>
    <name evidence="5" type="ORF">AB205_0058950</name>
</gene>
<accession>A0A2G9RE05</accession>
<dbReference type="Gene3D" id="2.40.10.10">
    <property type="entry name" value="Trypsin-like serine proteases"/>
    <property type="match status" value="2"/>
</dbReference>
<evidence type="ECO:0000313" key="5">
    <source>
        <dbReference type="EMBL" id="PIO26116.1"/>
    </source>
</evidence>
<keyword evidence="1" id="KW-0645">Protease</keyword>
<dbReference type="EMBL" id="KV945924">
    <property type="protein sequence ID" value="PIO26116.1"/>
    <property type="molecule type" value="Genomic_DNA"/>
</dbReference>
<sequence length="193" mass="21624">MLAEHRSKDQREAAAPQYDDKIINGYECASHSQPWQVYISYNGGQWCGGSLISSRWIISAAHCYQPQSELAKMEAREVWVIHLGLKVQYATKLQCLDLPVLSDSACKASYSNMITTNMFCAGFLEGGKDSCSYFHALMYLLFSQADSGGPLVCNGKLYGVVSWGRMCALRNSPGVYTKVCNYFDWIKNIIEQN</sequence>
<dbReference type="InterPro" id="IPR001254">
    <property type="entry name" value="Trypsin_dom"/>
</dbReference>
<keyword evidence="6" id="KW-1185">Reference proteome</keyword>
<reference evidence="6" key="1">
    <citation type="journal article" date="2017" name="Nat. Commun.">
        <title>The North American bullfrog draft genome provides insight into hormonal regulation of long noncoding RNA.</title>
        <authorList>
            <person name="Hammond S.A."/>
            <person name="Warren R.L."/>
            <person name="Vandervalk B.P."/>
            <person name="Kucuk E."/>
            <person name="Khan H."/>
            <person name="Gibb E.A."/>
            <person name="Pandoh P."/>
            <person name="Kirk H."/>
            <person name="Zhao Y."/>
            <person name="Jones M."/>
            <person name="Mungall A.J."/>
            <person name="Coope R."/>
            <person name="Pleasance S."/>
            <person name="Moore R.A."/>
            <person name="Holt R.A."/>
            <person name="Round J.M."/>
            <person name="Ohora S."/>
            <person name="Walle B.V."/>
            <person name="Veldhoen N."/>
            <person name="Helbing C.C."/>
            <person name="Birol I."/>
        </authorList>
    </citation>
    <scope>NUCLEOTIDE SEQUENCE [LARGE SCALE GENOMIC DNA]</scope>
</reference>
<dbReference type="InterPro" id="IPR018114">
    <property type="entry name" value="TRYPSIN_HIS"/>
</dbReference>
<dbReference type="PROSITE" id="PS00134">
    <property type="entry name" value="TRYPSIN_HIS"/>
    <property type="match status" value="1"/>
</dbReference>
<protein>
    <recommendedName>
        <fullName evidence="4">Peptidase S1 domain-containing protein</fullName>
    </recommendedName>
</protein>
<dbReference type="CDD" id="cd00190">
    <property type="entry name" value="Tryp_SPc"/>
    <property type="match status" value="1"/>
</dbReference>
<dbReference type="InterPro" id="IPR009003">
    <property type="entry name" value="Peptidase_S1_PA"/>
</dbReference>
<proteinExistence type="predicted"/>
<dbReference type="PANTHER" id="PTHR24264:SF68">
    <property type="entry name" value="TRYPSIN-3-LIKE"/>
    <property type="match status" value="1"/>
</dbReference>
<dbReference type="InterPro" id="IPR050127">
    <property type="entry name" value="Serine_Proteases_S1"/>
</dbReference>
<evidence type="ECO:0000313" key="6">
    <source>
        <dbReference type="Proteomes" id="UP000228934"/>
    </source>
</evidence>
<dbReference type="GO" id="GO:0005615">
    <property type="term" value="C:extracellular space"/>
    <property type="evidence" value="ECO:0007669"/>
    <property type="project" value="TreeGrafter"/>
</dbReference>
<dbReference type="SMART" id="SM00020">
    <property type="entry name" value="Tryp_SPc"/>
    <property type="match status" value="1"/>
</dbReference>
<dbReference type="Pfam" id="PF00089">
    <property type="entry name" value="Trypsin"/>
    <property type="match status" value="2"/>
</dbReference>
<dbReference type="PROSITE" id="PS50240">
    <property type="entry name" value="TRYPSIN_DOM"/>
    <property type="match status" value="1"/>
</dbReference>
<keyword evidence="3" id="KW-0720">Serine protease</keyword>
<evidence type="ECO:0000256" key="3">
    <source>
        <dbReference type="ARBA" id="ARBA00022825"/>
    </source>
</evidence>
<dbReference type="GO" id="GO:0004252">
    <property type="term" value="F:serine-type endopeptidase activity"/>
    <property type="evidence" value="ECO:0007669"/>
    <property type="project" value="InterPro"/>
</dbReference>
<organism evidence="5 6">
    <name type="scientific">Aquarana catesbeiana</name>
    <name type="common">American bullfrog</name>
    <name type="synonym">Rana catesbeiana</name>
    <dbReference type="NCBI Taxonomy" id="8400"/>
    <lineage>
        <taxon>Eukaryota</taxon>
        <taxon>Metazoa</taxon>
        <taxon>Chordata</taxon>
        <taxon>Craniata</taxon>
        <taxon>Vertebrata</taxon>
        <taxon>Euteleostomi</taxon>
        <taxon>Amphibia</taxon>
        <taxon>Batrachia</taxon>
        <taxon>Anura</taxon>
        <taxon>Neobatrachia</taxon>
        <taxon>Ranoidea</taxon>
        <taxon>Ranidae</taxon>
        <taxon>Aquarana</taxon>
    </lineage>
</organism>
<dbReference type="AlphaFoldDB" id="A0A2G9RE05"/>
<evidence type="ECO:0000256" key="2">
    <source>
        <dbReference type="ARBA" id="ARBA00022801"/>
    </source>
</evidence>
<dbReference type="SUPFAM" id="SSF50494">
    <property type="entry name" value="Trypsin-like serine proteases"/>
    <property type="match status" value="1"/>
</dbReference>
<dbReference type="Proteomes" id="UP000228934">
    <property type="component" value="Unassembled WGS sequence"/>
</dbReference>
<dbReference type="InterPro" id="IPR043504">
    <property type="entry name" value="Peptidase_S1_PA_chymotrypsin"/>
</dbReference>
<name>A0A2G9RE05_AQUCT</name>
<feature type="domain" description="Peptidase S1" evidence="4">
    <location>
        <begin position="22"/>
        <end position="191"/>
    </location>
</feature>
<dbReference type="GO" id="GO:0006508">
    <property type="term" value="P:proteolysis"/>
    <property type="evidence" value="ECO:0007669"/>
    <property type="project" value="UniProtKB-KW"/>
</dbReference>
<dbReference type="OrthoDB" id="10059102at2759"/>